<comment type="caution">
    <text evidence="2">The sequence shown here is derived from an EMBL/GenBank/DDBJ whole genome shotgun (WGS) entry which is preliminary data.</text>
</comment>
<name>A0A835PFR1_VANPL</name>
<protein>
    <submittedName>
        <fullName evidence="2">Uncharacterized protein</fullName>
    </submittedName>
</protein>
<dbReference type="OrthoDB" id="29558at2759"/>
<dbReference type="EMBL" id="JADCNL010000064">
    <property type="protein sequence ID" value="KAG0451306.1"/>
    <property type="molecule type" value="Genomic_DNA"/>
</dbReference>
<gene>
    <name evidence="2" type="ORF">HPP92_026511</name>
</gene>
<accession>A0A835PFR1</accession>
<reference evidence="2 3" key="1">
    <citation type="journal article" date="2020" name="Nat. Food">
        <title>A phased Vanilla planifolia genome enables genetic improvement of flavour and production.</title>
        <authorList>
            <person name="Hasing T."/>
            <person name="Tang H."/>
            <person name="Brym M."/>
            <person name="Khazi F."/>
            <person name="Huang T."/>
            <person name="Chambers A.H."/>
        </authorList>
    </citation>
    <scope>NUCLEOTIDE SEQUENCE [LARGE SCALE GENOMIC DNA]</scope>
    <source>
        <tissue evidence="2">Leaf</tissue>
    </source>
</reference>
<evidence type="ECO:0000313" key="3">
    <source>
        <dbReference type="Proteomes" id="UP000636800"/>
    </source>
</evidence>
<feature type="coiled-coil region" evidence="1">
    <location>
        <begin position="2"/>
        <end position="32"/>
    </location>
</feature>
<proteinExistence type="predicted"/>
<evidence type="ECO:0000256" key="1">
    <source>
        <dbReference type="SAM" id="Coils"/>
    </source>
</evidence>
<keyword evidence="3" id="KW-1185">Reference proteome</keyword>
<keyword evidence="1" id="KW-0175">Coiled coil</keyword>
<evidence type="ECO:0000313" key="2">
    <source>
        <dbReference type="EMBL" id="KAG0451306.1"/>
    </source>
</evidence>
<dbReference type="Proteomes" id="UP000636800">
    <property type="component" value="Unassembled WGS sequence"/>
</dbReference>
<dbReference type="AlphaFoldDB" id="A0A835PFR1"/>
<organism evidence="2 3">
    <name type="scientific">Vanilla planifolia</name>
    <name type="common">Vanilla</name>
    <dbReference type="NCBI Taxonomy" id="51239"/>
    <lineage>
        <taxon>Eukaryota</taxon>
        <taxon>Viridiplantae</taxon>
        <taxon>Streptophyta</taxon>
        <taxon>Embryophyta</taxon>
        <taxon>Tracheophyta</taxon>
        <taxon>Spermatophyta</taxon>
        <taxon>Magnoliopsida</taxon>
        <taxon>Liliopsida</taxon>
        <taxon>Asparagales</taxon>
        <taxon>Orchidaceae</taxon>
        <taxon>Vanilloideae</taxon>
        <taxon>Vanilleae</taxon>
        <taxon>Vanilla</taxon>
    </lineage>
</organism>
<sequence length="62" mass="7225">MRVAYEEELEKLKGKRKELKEKIKERVSFQQEKLQLVLLQQVETRGKISAQLLLVQQSEGAA</sequence>